<sequence>MATFVLVPGFWLGAWVWDAVGRELRAGGHEVHPVTLTGLGDRAHLATPEVDLDTHAADVVNAIEYAGLEEVILVGHSGGGLPVALAADRIPTRLSRVVYLDSAPLPDGMAQFDVNPPEAQEEIEKRVATEGDGWRLPPPAFTGEDPVNQAGLSEADLALLRERGVPQPFATARQPLRRDHHTSVPETLVTCIFPEPQVRQMIADRHPMFAGFDGPPQVVSLPTGHYPMLSRPADTARMLGSLA</sequence>
<dbReference type="OrthoDB" id="9773549at2"/>
<dbReference type="PANTHER" id="PTHR10992">
    <property type="entry name" value="METHYLESTERASE FAMILY MEMBER"/>
    <property type="match status" value="1"/>
</dbReference>
<evidence type="ECO:0000313" key="2">
    <source>
        <dbReference type="EMBL" id="TQL88043.1"/>
    </source>
</evidence>
<comment type="caution">
    <text evidence="2">The sequence shown here is derived from an EMBL/GenBank/DDBJ whole genome shotgun (WGS) entry which is preliminary data.</text>
</comment>
<accession>A0A543BT81</accession>
<reference evidence="2 3" key="1">
    <citation type="submission" date="2019-06" db="EMBL/GenBank/DDBJ databases">
        <title>Sequencing the genomes of 1000 actinobacteria strains.</title>
        <authorList>
            <person name="Klenk H.-P."/>
        </authorList>
    </citation>
    <scope>NUCLEOTIDE SEQUENCE [LARGE SCALE GENOMIC DNA]</scope>
    <source>
        <strain evidence="2 3">DSM 102200</strain>
    </source>
</reference>
<evidence type="ECO:0000259" key="1">
    <source>
        <dbReference type="Pfam" id="PF12697"/>
    </source>
</evidence>
<dbReference type="RefSeq" id="WP_141963770.1">
    <property type="nucleotide sequence ID" value="NZ_VFOZ01000003.1"/>
</dbReference>
<dbReference type="SUPFAM" id="SSF53474">
    <property type="entry name" value="alpha/beta-Hydrolases"/>
    <property type="match status" value="1"/>
</dbReference>
<dbReference type="Proteomes" id="UP000316096">
    <property type="component" value="Unassembled WGS sequence"/>
</dbReference>
<dbReference type="Gene3D" id="3.40.50.1820">
    <property type="entry name" value="alpha/beta hydrolase"/>
    <property type="match status" value="1"/>
</dbReference>
<dbReference type="Pfam" id="PF12697">
    <property type="entry name" value="Abhydrolase_6"/>
    <property type="match status" value="1"/>
</dbReference>
<dbReference type="GO" id="GO:0080030">
    <property type="term" value="F:methyl indole-3-acetate esterase activity"/>
    <property type="evidence" value="ECO:0007669"/>
    <property type="project" value="TreeGrafter"/>
</dbReference>
<dbReference type="PANTHER" id="PTHR10992:SF1086">
    <property type="entry name" value="AB HYDROLASE-1 DOMAIN-CONTAINING PROTEIN"/>
    <property type="match status" value="1"/>
</dbReference>
<evidence type="ECO:0000313" key="3">
    <source>
        <dbReference type="Proteomes" id="UP000316096"/>
    </source>
</evidence>
<feature type="domain" description="AB hydrolase-1" evidence="1">
    <location>
        <begin position="4"/>
        <end position="237"/>
    </location>
</feature>
<dbReference type="InterPro" id="IPR029058">
    <property type="entry name" value="AB_hydrolase_fold"/>
</dbReference>
<protein>
    <submittedName>
        <fullName evidence="2">Pimeloyl-ACP methyl ester carboxylesterase</fullName>
    </submittedName>
</protein>
<keyword evidence="3" id="KW-1185">Reference proteome</keyword>
<dbReference type="AlphaFoldDB" id="A0A543BT81"/>
<dbReference type="GO" id="GO:0080032">
    <property type="term" value="F:methyl jasmonate esterase activity"/>
    <property type="evidence" value="ECO:0007669"/>
    <property type="project" value="TreeGrafter"/>
</dbReference>
<dbReference type="InterPro" id="IPR000073">
    <property type="entry name" value="AB_hydrolase_1"/>
</dbReference>
<proteinExistence type="predicted"/>
<dbReference type="InterPro" id="IPR045889">
    <property type="entry name" value="MES/HNL"/>
</dbReference>
<organism evidence="2 3">
    <name type="scientific">Actinoallomurus bryophytorum</name>
    <dbReference type="NCBI Taxonomy" id="1490222"/>
    <lineage>
        <taxon>Bacteria</taxon>
        <taxon>Bacillati</taxon>
        <taxon>Actinomycetota</taxon>
        <taxon>Actinomycetes</taxon>
        <taxon>Streptosporangiales</taxon>
        <taxon>Thermomonosporaceae</taxon>
        <taxon>Actinoallomurus</taxon>
    </lineage>
</organism>
<dbReference type="EMBL" id="VFOZ01000003">
    <property type="protein sequence ID" value="TQL88043.1"/>
    <property type="molecule type" value="Genomic_DNA"/>
</dbReference>
<gene>
    <name evidence="2" type="ORF">FB559_8656</name>
</gene>
<name>A0A543BT81_9ACTN</name>